<organism evidence="6 7">
    <name type="scientific">Pterulicium gracile</name>
    <dbReference type="NCBI Taxonomy" id="1884261"/>
    <lineage>
        <taxon>Eukaryota</taxon>
        <taxon>Fungi</taxon>
        <taxon>Dikarya</taxon>
        <taxon>Basidiomycota</taxon>
        <taxon>Agaricomycotina</taxon>
        <taxon>Agaricomycetes</taxon>
        <taxon>Agaricomycetidae</taxon>
        <taxon>Agaricales</taxon>
        <taxon>Pleurotineae</taxon>
        <taxon>Pterulaceae</taxon>
        <taxon>Pterulicium</taxon>
    </lineage>
</organism>
<evidence type="ECO:0000313" key="7">
    <source>
        <dbReference type="Proteomes" id="UP000305067"/>
    </source>
</evidence>
<dbReference type="InterPro" id="IPR029058">
    <property type="entry name" value="AB_hydrolase_fold"/>
</dbReference>
<feature type="domain" description="Peptidase S33 tripeptidyl aminopeptidase-like C-terminal" evidence="5">
    <location>
        <begin position="409"/>
        <end position="501"/>
    </location>
</feature>
<comment type="similarity">
    <text evidence="1">Belongs to the peptidase S33 family.</text>
</comment>
<proteinExistence type="inferred from homology"/>
<evidence type="ECO:0000256" key="1">
    <source>
        <dbReference type="ARBA" id="ARBA00010088"/>
    </source>
</evidence>
<gene>
    <name evidence="6" type="ORF">BDV98DRAFT_596501</name>
</gene>
<keyword evidence="7" id="KW-1185">Reference proteome</keyword>
<feature type="signal peptide" evidence="3">
    <location>
        <begin position="1"/>
        <end position="21"/>
    </location>
</feature>
<feature type="domain" description="AB hydrolase-1" evidence="4">
    <location>
        <begin position="96"/>
        <end position="282"/>
    </location>
</feature>
<feature type="chain" id="PRO_5022965058" evidence="3">
    <location>
        <begin position="22"/>
        <end position="562"/>
    </location>
</feature>
<name>A0A5C3Q8X4_9AGAR</name>
<evidence type="ECO:0000256" key="2">
    <source>
        <dbReference type="ARBA" id="ARBA00022801"/>
    </source>
</evidence>
<dbReference type="Gene3D" id="3.40.50.1820">
    <property type="entry name" value="alpha/beta hydrolase"/>
    <property type="match status" value="1"/>
</dbReference>
<dbReference type="Proteomes" id="UP000305067">
    <property type="component" value="Unassembled WGS sequence"/>
</dbReference>
<evidence type="ECO:0000259" key="4">
    <source>
        <dbReference type="Pfam" id="PF00561"/>
    </source>
</evidence>
<dbReference type="Pfam" id="PF08386">
    <property type="entry name" value="Abhydrolase_4"/>
    <property type="match status" value="1"/>
</dbReference>
<dbReference type="PANTHER" id="PTHR43248:SF25">
    <property type="entry name" value="AB HYDROLASE-1 DOMAIN-CONTAINING PROTEIN-RELATED"/>
    <property type="match status" value="1"/>
</dbReference>
<sequence>MSALSLLPITVLALSASLAIAQEGGNSTEAPEITPFNWTSVEATTDLQWQDCYMPPLQCTRFSVPLNYSNPDAGDAAIAVIRVPSSLPDTDEYRGPIFFNPGGPGGSGINEWITGTGLAFIEWIGPEYDFVTFDPRGVNNTTPAIQIFDDPEEEAAYIESISKSVDLSPDIWDTLPERLEDYRQYGPEINEKFGDIVRHSTTDNVARDMLAMVEAYGFEKLQYWGISYGSVLGSTFAAMFPDKVERIVIYGVISPIGYYNNDWEKTVVDADNGLLSFFELCAEAGAELCAFHNSTAEEIQERYNVLYERVTTRSIMISNDTPLGPATFESTIHPVLYWPHQFPAIARTLASLEEGITEPFEAESAVSAGTIIRCLDADIVRDTPEELIEYSEGVRNITKYLPGAVDGARMYCAGWYTNPDNFRGPFNKKKTSHPLLLIGNTYDVVTSLSEAHNTSALFEGSVVLTYDITGHTSIARASDCVHAYLRGYFINGTLPEEGTICQPNNPLIDVFSANTIEPGTGAGEDGDNGNGSGDGEDNGALGQFGLSWSYLYIALSAVFVSL</sequence>
<dbReference type="PANTHER" id="PTHR43248">
    <property type="entry name" value="2-SUCCINYL-6-HYDROXY-2,4-CYCLOHEXADIENE-1-CARBOXYLATE SYNTHASE"/>
    <property type="match status" value="1"/>
</dbReference>
<dbReference type="OrthoDB" id="425534at2759"/>
<dbReference type="EMBL" id="ML178846">
    <property type="protein sequence ID" value="TFK97519.1"/>
    <property type="molecule type" value="Genomic_DNA"/>
</dbReference>
<dbReference type="InterPro" id="IPR051601">
    <property type="entry name" value="Serine_prot/Carboxylest_S33"/>
</dbReference>
<reference evidence="6 7" key="1">
    <citation type="journal article" date="2019" name="Nat. Ecol. Evol.">
        <title>Megaphylogeny resolves global patterns of mushroom evolution.</title>
        <authorList>
            <person name="Varga T."/>
            <person name="Krizsan K."/>
            <person name="Foldi C."/>
            <person name="Dima B."/>
            <person name="Sanchez-Garcia M."/>
            <person name="Sanchez-Ramirez S."/>
            <person name="Szollosi G.J."/>
            <person name="Szarkandi J.G."/>
            <person name="Papp V."/>
            <person name="Albert L."/>
            <person name="Andreopoulos W."/>
            <person name="Angelini C."/>
            <person name="Antonin V."/>
            <person name="Barry K.W."/>
            <person name="Bougher N.L."/>
            <person name="Buchanan P."/>
            <person name="Buyck B."/>
            <person name="Bense V."/>
            <person name="Catcheside P."/>
            <person name="Chovatia M."/>
            <person name="Cooper J."/>
            <person name="Damon W."/>
            <person name="Desjardin D."/>
            <person name="Finy P."/>
            <person name="Geml J."/>
            <person name="Haridas S."/>
            <person name="Hughes K."/>
            <person name="Justo A."/>
            <person name="Karasinski D."/>
            <person name="Kautmanova I."/>
            <person name="Kiss B."/>
            <person name="Kocsube S."/>
            <person name="Kotiranta H."/>
            <person name="LaButti K.M."/>
            <person name="Lechner B.E."/>
            <person name="Liimatainen K."/>
            <person name="Lipzen A."/>
            <person name="Lukacs Z."/>
            <person name="Mihaltcheva S."/>
            <person name="Morgado L.N."/>
            <person name="Niskanen T."/>
            <person name="Noordeloos M.E."/>
            <person name="Ohm R.A."/>
            <person name="Ortiz-Santana B."/>
            <person name="Ovrebo C."/>
            <person name="Racz N."/>
            <person name="Riley R."/>
            <person name="Savchenko A."/>
            <person name="Shiryaev A."/>
            <person name="Soop K."/>
            <person name="Spirin V."/>
            <person name="Szebenyi C."/>
            <person name="Tomsovsky M."/>
            <person name="Tulloss R.E."/>
            <person name="Uehling J."/>
            <person name="Grigoriev I.V."/>
            <person name="Vagvolgyi C."/>
            <person name="Papp T."/>
            <person name="Martin F.M."/>
            <person name="Miettinen O."/>
            <person name="Hibbett D.S."/>
            <person name="Nagy L.G."/>
        </authorList>
    </citation>
    <scope>NUCLEOTIDE SEQUENCE [LARGE SCALE GENOMIC DNA]</scope>
    <source>
        <strain evidence="6 7">CBS 309.79</strain>
    </source>
</reference>
<evidence type="ECO:0000256" key="3">
    <source>
        <dbReference type="SAM" id="SignalP"/>
    </source>
</evidence>
<dbReference type="Pfam" id="PF00561">
    <property type="entry name" value="Abhydrolase_1"/>
    <property type="match status" value="1"/>
</dbReference>
<keyword evidence="2 6" id="KW-0378">Hydrolase</keyword>
<evidence type="ECO:0000313" key="6">
    <source>
        <dbReference type="EMBL" id="TFK97519.1"/>
    </source>
</evidence>
<dbReference type="GO" id="GO:0016787">
    <property type="term" value="F:hydrolase activity"/>
    <property type="evidence" value="ECO:0007669"/>
    <property type="project" value="UniProtKB-KW"/>
</dbReference>
<dbReference type="AlphaFoldDB" id="A0A5C3Q8X4"/>
<dbReference type="STRING" id="1884261.A0A5C3Q8X4"/>
<protein>
    <submittedName>
        <fullName evidence="6">Alpha/Beta hydrolase protein</fullName>
    </submittedName>
</protein>
<dbReference type="InterPro" id="IPR013595">
    <property type="entry name" value="Pept_S33_TAP-like_C"/>
</dbReference>
<keyword evidence="3" id="KW-0732">Signal</keyword>
<dbReference type="SUPFAM" id="SSF53474">
    <property type="entry name" value="alpha/beta-Hydrolases"/>
    <property type="match status" value="1"/>
</dbReference>
<dbReference type="InterPro" id="IPR000073">
    <property type="entry name" value="AB_hydrolase_1"/>
</dbReference>
<accession>A0A5C3Q8X4</accession>
<evidence type="ECO:0000259" key="5">
    <source>
        <dbReference type="Pfam" id="PF08386"/>
    </source>
</evidence>